<sequence length="76" mass="8696">MRYQHHHIPDIVCSTCLGGYSRFSADDSPGTGSCFTLLPVSTDGENPWHRRTYVRCGEYGFKVHGDRPRRYACILF</sequence>
<keyword evidence="2" id="KW-1185">Reference proteome</keyword>
<dbReference type="AlphaFoldDB" id="A0A9D4H9K0"/>
<accession>A0A9D4H9K0</accession>
<organism evidence="1 2">
    <name type="scientific">Dreissena polymorpha</name>
    <name type="common">Zebra mussel</name>
    <name type="synonym">Mytilus polymorpha</name>
    <dbReference type="NCBI Taxonomy" id="45954"/>
    <lineage>
        <taxon>Eukaryota</taxon>
        <taxon>Metazoa</taxon>
        <taxon>Spiralia</taxon>
        <taxon>Lophotrochozoa</taxon>
        <taxon>Mollusca</taxon>
        <taxon>Bivalvia</taxon>
        <taxon>Autobranchia</taxon>
        <taxon>Heteroconchia</taxon>
        <taxon>Euheterodonta</taxon>
        <taxon>Imparidentia</taxon>
        <taxon>Neoheterodontei</taxon>
        <taxon>Myida</taxon>
        <taxon>Dreissenoidea</taxon>
        <taxon>Dreissenidae</taxon>
        <taxon>Dreissena</taxon>
    </lineage>
</organism>
<evidence type="ECO:0000313" key="1">
    <source>
        <dbReference type="EMBL" id="KAH3830980.1"/>
    </source>
</evidence>
<reference evidence="1" key="1">
    <citation type="journal article" date="2019" name="bioRxiv">
        <title>The Genome of the Zebra Mussel, Dreissena polymorpha: A Resource for Invasive Species Research.</title>
        <authorList>
            <person name="McCartney M.A."/>
            <person name="Auch B."/>
            <person name="Kono T."/>
            <person name="Mallez S."/>
            <person name="Zhang Y."/>
            <person name="Obille A."/>
            <person name="Becker A."/>
            <person name="Abrahante J.E."/>
            <person name="Garbe J."/>
            <person name="Badalamenti J.P."/>
            <person name="Herman A."/>
            <person name="Mangelson H."/>
            <person name="Liachko I."/>
            <person name="Sullivan S."/>
            <person name="Sone E.D."/>
            <person name="Koren S."/>
            <person name="Silverstein K.A.T."/>
            <person name="Beckman K.B."/>
            <person name="Gohl D.M."/>
        </authorList>
    </citation>
    <scope>NUCLEOTIDE SEQUENCE</scope>
    <source>
        <strain evidence="1">Duluth1</strain>
        <tissue evidence="1">Whole animal</tissue>
    </source>
</reference>
<protein>
    <submittedName>
        <fullName evidence="1">Uncharacterized protein</fullName>
    </submittedName>
</protein>
<proteinExistence type="predicted"/>
<name>A0A9D4H9K0_DREPO</name>
<gene>
    <name evidence="1" type="ORF">DPMN_104239</name>
</gene>
<evidence type="ECO:0000313" key="2">
    <source>
        <dbReference type="Proteomes" id="UP000828390"/>
    </source>
</evidence>
<comment type="caution">
    <text evidence="1">The sequence shown here is derived from an EMBL/GenBank/DDBJ whole genome shotgun (WGS) entry which is preliminary data.</text>
</comment>
<reference evidence="1" key="2">
    <citation type="submission" date="2020-11" db="EMBL/GenBank/DDBJ databases">
        <authorList>
            <person name="McCartney M.A."/>
            <person name="Auch B."/>
            <person name="Kono T."/>
            <person name="Mallez S."/>
            <person name="Becker A."/>
            <person name="Gohl D.M."/>
            <person name="Silverstein K.A.T."/>
            <person name="Koren S."/>
            <person name="Bechman K.B."/>
            <person name="Herman A."/>
            <person name="Abrahante J.E."/>
            <person name="Garbe J."/>
        </authorList>
    </citation>
    <scope>NUCLEOTIDE SEQUENCE</scope>
    <source>
        <strain evidence="1">Duluth1</strain>
        <tissue evidence="1">Whole animal</tissue>
    </source>
</reference>
<dbReference type="Proteomes" id="UP000828390">
    <property type="component" value="Unassembled WGS sequence"/>
</dbReference>
<dbReference type="EMBL" id="JAIWYP010000004">
    <property type="protein sequence ID" value="KAH3830980.1"/>
    <property type="molecule type" value="Genomic_DNA"/>
</dbReference>